<evidence type="ECO:0000256" key="6">
    <source>
        <dbReference type="ARBA" id="ARBA00023136"/>
    </source>
</evidence>
<dbReference type="InterPro" id="IPR035906">
    <property type="entry name" value="MetI-like_sf"/>
</dbReference>
<feature type="transmembrane region" description="Helical" evidence="7">
    <location>
        <begin position="38"/>
        <end position="57"/>
    </location>
</feature>
<feature type="domain" description="ABC transmembrane type-1" evidence="9">
    <location>
        <begin position="97"/>
        <end position="289"/>
    </location>
</feature>
<evidence type="ECO:0000256" key="7">
    <source>
        <dbReference type="RuleBase" id="RU363032"/>
    </source>
</evidence>
<comment type="subcellular location">
    <subcellularLocation>
        <location evidence="1 7">Cell membrane</location>
        <topology evidence="1 7">Multi-pass membrane protein</topology>
    </subcellularLocation>
</comment>
<feature type="transmembrane region" description="Helical" evidence="7">
    <location>
        <begin position="132"/>
        <end position="159"/>
    </location>
</feature>
<evidence type="ECO:0000259" key="9">
    <source>
        <dbReference type="PROSITE" id="PS50928"/>
    </source>
</evidence>
<dbReference type="GO" id="GO:0055085">
    <property type="term" value="P:transmembrane transport"/>
    <property type="evidence" value="ECO:0007669"/>
    <property type="project" value="InterPro"/>
</dbReference>
<evidence type="ECO:0000313" key="10">
    <source>
        <dbReference type="EMBL" id="TCC51485.1"/>
    </source>
</evidence>
<evidence type="ECO:0000256" key="2">
    <source>
        <dbReference type="ARBA" id="ARBA00022448"/>
    </source>
</evidence>
<dbReference type="PROSITE" id="PS50928">
    <property type="entry name" value="ABC_TM1"/>
    <property type="match status" value="1"/>
</dbReference>
<evidence type="ECO:0000256" key="8">
    <source>
        <dbReference type="SAM" id="MobiDB-lite"/>
    </source>
</evidence>
<dbReference type="RefSeq" id="WP_131365891.1">
    <property type="nucleotide sequence ID" value="NZ_SJKB01000023.1"/>
</dbReference>
<dbReference type="GO" id="GO:0005886">
    <property type="term" value="C:plasma membrane"/>
    <property type="evidence" value="ECO:0007669"/>
    <property type="project" value="UniProtKB-SubCell"/>
</dbReference>
<keyword evidence="5 7" id="KW-1133">Transmembrane helix</keyword>
<feature type="transmembrane region" description="Helical" evidence="7">
    <location>
        <begin position="268"/>
        <end position="289"/>
    </location>
</feature>
<accession>A0A4R0K8K2</accession>
<name>A0A4R0K8K2_9ACTN</name>
<dbReference type="OrthoDB" id="5138956at2"/>
<dbReference type="AlphaFoldDB" id="A0A4R0K8K2"/>
<keyword evidence="2 7" id="KW-0813">Transport</keyword>
<dbReference type="CDD" id="cd06261">
    <property type="entry name" value="TM_PBP2"/>
    <property type="match status" value="1"/>
</dbReference>
<feature type="transmembrane region" description="Helical" evidence="7">
    <location>
        <begin position="96"/>
        <end position="120"/>
    </location>
</feature>
<comment type="similarity">
    <text evidence="7">Belongs to the binding-protein-dependent transport system permease family.</text>
</comment>
<evidence type="ECO:0000313" key="11">
    <source>
        <dbReference type="Proteomes" id="UP000291144"/>
    </source>
</evidence>
<keyword evidence="4 7" id="KW-0812">Transmembrane</keyword>
<comment type="caution">
    <text evidence="10">The sequence shown here is derived from an EMBL/GenBank/DDBJ whole genome shotgun (WGS) entry which is preliminary data.</text>
</comment>
<feature type="transmembrane region" description="Helical" evidence="7">
    <location>
        <begin position="165"/>
        <end position="188"/>
    </location>
</feature>
<dbReference type="SUPFAM" id="SSF161098">
    <property type="entry name" value="MetI-like"/>
    <property type="match status" value="1"/>
</dbReference>
<evidence type="ECO:0000256" key="5">
    <source>
        <dbReference type="ARBA" id="ARBA00022989"/>
    </source>
</evidence>
<dbReference type="Proteomes" id="UP000291144">
    <property type="component" value="Unassembled WGS sequence"/>
</dbReference>
<gene>
    <name evidence="10" type="ORF">E0H73_40930</name>
</gene>
<dbReference type="InterPro" id="IPR000515">
    <property type="entry name" value="MetI-like"/>
</dbReference>
<dbReference type="PANTHER" id="PTHR43744">
    <property type="entry name" value="ABC TRANSPORTER PERMEASE PROTEIN MG189-RELATED-RELATED"/>
    <property type="match status" value="1"/>
</dbReference>
<dbReference type="EMBL" id="SJKB01000023">
    <property type="protein sequence ID" value="TCC51485.1"/>
    <property type="molecule type" value="Genomic_DNA"/>
</dbReference>
<dbReference type="Pfam" id="PF00528">
    <property type="entry name" value="BPD_transp_1"/>
    <property type="match status" value="1"/>
</dbReference>
<protein>
    <submittedName>
        <fullName evidence="10">Carbohydrate ABC transporter permease</fullName>
    </submittedName>
</protein>
<evidence type="ECO:0000256" key="4">
    <source>
        <dbReference type="ARBA" id="ARBA00022692"/>
    </source>
</evidence>
<dbReference type="PANTHER" id="PTHR43744:SF8">
    <property type="entry name" value="SN-GLYCEROL-3-PHOSPHATE TRANSPORT SYSTEM PERMEASE PROTEIN UGPE"/>
    <property type="match status" value="1"/>
</dbReference>
<keyword evidence="6 7" id="KW-0472">Membrane</keyword>
<keyword evidence="3" id="KW-1003">Cell membrane</keyword>
<proteinExistence type="inferred from homology"/>
<feature type="transmembrane region" description="Helical" evidence="7">
    <location>
        <begin position="221"/>
        <end position="248"/>
    </location>
</feature>
<evidence type="ECO:0000256" key="1">
    <source>
        <dbReference type="ARBA" id="ARBA00004651"/>
    </source>
</evidence>
<keyword evidence="11" id="KW-1185">Reference proteome</keyword>
<reference evidence="10 11" key="1">
    <citation type="submission" date="2019-02" db="EMBL/GenBank/DDBJ databases">
        <title>Kribbella capetownensis sp. nov. and Kribbella speibonae sp. nov., isolated from soil.</title>
        <authorList>
            <person name="Curtis S.M."/>
            <person name="Norton I."/>
            <person name="Everest G.J."/>
            <person name="Meyers P.R."/>
        </authorList>
    </citation>
    <scope>NUCLEOTIDE SEQUENCE [LARGE SCALE GENOMIC DNA]</scope>
    <source>
        <strain evidence="10 11">NRRL B-24813</strain>
    </source>
</reference>
<organism evidence="10 11">
    <name type="scientific">Kribbella pittospori</name>
    <dbReference type="NCBI Taxonomy" id="722689"/>
    <lineage>
        <taxon>Bacteria</taxon>
        <taxon>Bacillati</taxon>
        <taxon>Actinomycetota</taxon>
        <taxon>Actinomycetes</taxon>
        <taxon>Propionibacteriales</taxon>
        <taxon>Kribbellaceae</taxon>
        <taxon>Kribbella</taxon>
    </lineage>
</organism>
<evidence type="ECO:0000256" key="3">
    <source>
        <dbReference type="ARBA" id="ARBA00022475"/>
    </source>
</evidence>
<dbReference type="Gene3D" id="1.10.3720.10">
    <property type="entry name" value="MetI-like"/>
    <property type="match status" value="1"/>
</dbReference>
<sequence length="303" mass="32986">MTLTYAEKTERSEQSGPRNDGGNSVAWRRLRIIRQVRTHVILIVICLAWIYPFIWMVSTAFKGTGELFTNSLGLLPSEPTFDNFARAWTSASFGRYTINSVVVSIGVALLILGVSSLAGYALGRGNMPGKKLIVGVLVVTMFLPKGYTILPIFVLINAIGLNNTLFGVILAEAGPSHVVGILLFMGYFAKVPNELEEAALVDGAGYWRVYLRIMLPIAKPVSATVFVFSFIQAWQAFLIPLVFTLGAPDLRTTGVGMYSFFGEYGIDWTGLAAGAVISVLPIIVVFLFLQRYFIEGIAGAVKG</sequence>
<feature type="region of interest" description="Disordered" evidence="8">
    <location>
        <begin position="1"/>
        <end position="22"/>
    </location>
</feature>